<dbReference type="Proteomes" id="UP000005064">
    <property type="component" value="Unassembled WGS sequence"/>
</dbReference>
<dbReference type="Gene3D" id="3.50.50.60">
    <property type="entry name" value="FAD/NAD(P)-binding domain"/>
    <property type="match status" value="1"/>
</dbReference>
<proteinExistence type="predicted"/>
<dbReference type="EMBL" id="AHBW01000027">
    <property type="protein sequence ID" value="EHK85943.1"/>
    <property type="molecule type" value="Genomic_DNA"/>
</dbReference>
<dbReference type="AlphaFoldDB" id="H0JLL4"/>
<accession>H0JLL4</accession>
<evidence type="ECO:0000313" key="2">
    <source>
        <dbReference type="Proteomes" id="UP000005064"/>
    </source>
</evidence>
<reference evidence="1 2" key="1">
    <citation type="submission" date="2011-12" db="EMBL/GenBank/DDBJ databases">
        <authorList>
            <person name="Kriszt B."/>
            <person name="Tancsics A."/>
            <person name="Cserhati M."/>
            <person name="Toth A."/>
            <person name="Nagy I."/>
            <person name="Horvath B."/>
            <person name="Tamura T."/>
            <person name="Kukolya J."/>
            <person name="Szoboszlay S."/>
        </authorList>
    </citation>
    <scope>NUCLEOTIDE SEQUENCE [LARGE SCALE GENOMIC DNA]</scope>
    <source>
        <strain evidence="1 2">AK37</strain>
    </source>
</reference>
<dbReference type="PATRIC" id="fig|1114960.4.peg.464"/>
<gene>
    <name evidence="1" type="ORF">AK37_02393</name>
</gene>
<evidence type="ECO:0000313" key="1">
    <source>
        <dbReference type="EMBL" id="EHK85943.1"/>
    </source>
</evidence>
<dbReference type="SUPFAM" id="SSF54373">
    <property type="entry name" value="FAD-linked reductases, C-terminal domain"/>
    <property type="match status" value="1"/>
</dbReference>
<sequence length="116" mass="12409">MGVNNGGKHSVDVTYIAEAEATGLVTVATQHEVTDIQASIPGFYGIDMRSTVLVGYGVSEGRGHFVYDAARDDAGLRWPHEGDAVLQTGHIDPTVRRIAGERALDDIVVRDVGTVF</sequence>
<dbReference type="InterPro" id="IPR036188">
    <property type="entry name" value="FAD/NAD-bd_sf"/>
</dbReference>
<name>H0JLL4_9NOCA</name>
<organism evidence="1 2">
    <name type="scientific">Rhodococcus pyridinivorans AK37</name>
    <dbReference type="NCBI Taxonomy" id="1114960"/>
    <lineage>
        <taxon>Bacteria</taxon>
        <taxon>Bacillati</taxon>
        <taxon>Actinomycetota</taxon>
        <taxon>Actinomycetes</taxon>
        <taxon>Mycobacteriales</taxon>
        <taxon>Nocardiaceae</taxon>
        <taxon>Rhodococcus</taxon>
    </lineage>
</organism>
<comment type="caution">
    <text evidence="1">The sequence shown here is derived from an EMBL/GenBank/DDBJ whole genome shotgun (WGS) entry which is preliminary data.</text>
</comment>
<protein>
    <submittedName>
        <fullName evidence="1">Cholesterol oxidase</fullName>
    </submittedName>
</protein>